<dbReference type="RefSeq" id="WP_011940584.1">
    <property type="nucleotide sequence ID" value="NC_009483.1"/>
</dbReference>
<evidence type="ECO:0000259" key="1">
    <source>
        <dbReference type="Pfam" id="PF00535"/>
    </source>
</evidence>
<name>A5G817_GEOUR</name>
<protein>
    <submittedName>
        <fullName evidence="2">Glycosyl transferase, family 2</fullName>
    </submittedName>
</protein>
<reference evidence="2 3" key="1">
    <citation type="submission" date="2007-05" db="EMBL/GenBank/DDBJ databases">
        <title>Complete sequence of Geobacter uraniireducens Rf4.</title>
        <authorList>
            <consortium name="US DOE Joint Genome Institute"/>
            <person name="Copeland A."/>
            <person name="Lucas S."/>
            <person name="Lapidus A."/>
            <person name="Barry K."/>
            <person name="Detter J.C."/>
            <person name="Glavina del Rio T."/>
            <person name="Hammon N."/>
            <person name="Israni S."/>
            <person name="Dalin E."/>
            <person name="Tice H."/>
            <person name="Pitluck S."/>
            <person name="Chertkov O."/>
            <person name="Brettin T."/>
            <person name="Bruce D."/>
            <person name="Han C."/>
            <person name="Schmutz J."/>
            <person name="Larimer F."/>
            <person name="Land M."/>
            <person name="Hauser L."/>
            <person name="Kyrpides N."/>
            <person name="Mikhailova N."/>
            <person name="Shelobolina E."/>
            <person name="Aklujkar M."/>
            <person name="Lovley D."/>
            <person name="Richardson P."/>
        </authorList>
    </citation>
    <scope>NUCLEOTIDE SEQUENCE [LARGE SCALE GENOMIC DNA]</scope>
    <source>
        <strain evidence="2 3">Rf4</strain>
    </source>
</reference>
<evidence type="ECO:0000313" key="2">
    <source>
        <dbReference type="EMBL" id="ABQ27935.1"/>
    </source>
</evidence>
<dbReference type="Proteomes" id="UP000006695">
    <property type="component" value="Chromosome"/>
</dbReference>
<dbReference type="PANTHER" id="PTHR43685">
    <property type="entry name" value="GLYCOSYLTRANSFERASE"/>
    <property type="match status" value="1"/>
</dbReference>
<dbReference type="STRING" id="351605.Gura_3784"/>
<dbReference type="InterPro" id="IPR029044">
    <property type="entry name" value="Nucleotide-diphossugar_trans"/>
</dbReference>
<dbReference type="Gene3D" id="3.90.550.10">
    <property type="entry name" value="Spore Coat Polysaccharide Biosynthesis Protein SpsA, Chain A"/>
    <property type="match status" value="1"/>
</dbReference>
<dbReference type="OrthoDB" id="9810303at2"/>
<dbReference type="SUPFAM" id="SSF53448">
    <property type="entry name" value="Nucleotide-diphospho-sugar transferases"/>
    <property type="match status" value="1"/>
</dbReference>
<keyword evidence="2" id="KW-0808">Transferase</keyword>
<dbReference type="KEGG" id="gur:Gura_3784"/>
<dbReference type="HOGENOM" id="CLU_025996_11_0_7"/>
<gene>
    <name evidence="2" type="ordered locus">Gura_3784</name>
</gene>
<dbReference type="InterPro" id="IPR050834">
    <property type="entry name" value="Glycosyltransf_2"/>
</dbReference>
<sequence length="320" mass="37268">MIIPRVSILIPVYNRESFIGPCIQSAIEQTITDIEVIVVDNASTDKTWEVCKTFARQDSRIRIFRNETNIGPVRNWQRCIDEARGCFGKILFSDDLIDPLFLEKTLPFLCDEEVGFVFTLAIMGTEPWTGQEQYGLAEKTGKLPSSYFIQESLFAGNVPYSPGCAIFRTDDLRKNLVEEIPSPTIKNFYEHGAGPDLLIYLLVAKEYAQIAFVSKPLSFFRKHEGSITISDKSNYINRCYRQARIWFAEQYLNVNTTGKVYAFEWRREYYEGRKFLLPSLWLSNYTKKAVSISLLDIVWVLFYKFIKPKRRSTRRWFKLI</sequence>
<dbReference type="Pfam" id="PF00535">
    <property type="entry name" value="Glycos_transf_2"/>
    <property type="match status" value="1"/>
</dbReference>
<evidence type="ECO:0000313" key="3">
    <source>
        <dbReference type="Proteomes" id="UP000006695"/>
    </source>
</evidence>
<organism evidence="2 3">
    <name type="scientific">Geotalea uraniireducens (strain Rf4)</name>
    <name type="common">Geobacter uraniireducens</name>
    <dbReference type="NCBI Taxonomy" id="351605"/>
    <lineage>
        <taxon>Bacteria</taxon>
        <taxon>Pseudomonadati</taxon>
        <taxon>Thermodesulfobacteriota</taxon>
        <taxon>Desulfuromonadia</taxon>
        <taxon>Geobacterales</taxon>
        <taxon>Geobacteraceae</taxon>
        <taxon>Geotalea</taxon>
    </lineage>
</organism>
<dbReference type="GO" id="GO:0016740">
    <property type="term" value="F:transferase activity"/>
    <property type="evidence" value="ECO:0007669"/>
    <property type="project" value="UniProtKB-KW"/>
</dbReference>
<accession>A5G817</accession>
<feature type="domain" description="Glycosyltransferase 2-like" evidence="1">
    <location>
        <begin position="7"/>
        <end position="174"/>
    </location>
</feature>
<keyword evidence="3" id="KW-1185">Reference proteome</keyword>
<dbReference type="PANTHER" id="PTHR43685:SF2">
    <property type="entry name" value="GLYCOSYLTRANSFERASE 2-LIKE DOMAIN-CONTAINING PROTEIN"/>
    <property type="match status" value="1"/>
</dbReference>
<proteinExistence type="predicted"/>
<dbReference type="AlphaFoldDB" id="A5G817"/>
<dbReference type="EMBL" id="CP000698">
    <property type="protein sequence ID" value="ABQ27935.1"/>
    <property type="molecule type" value="Genomic_DNA"/>
</dbReference>
<dbReference type="CDD" id="cd00761">
    <property type="entry name" value="Glyco_tranf_GTA_type"/>
    <property type="match status" value="1"/>
</dbReference>
<dbReference type="InterPro" id="IPR001173">
    <property type="entry name" value="Glyco_trans_2-like"/>
</dbReference>
<dbReference type="CAZy" id="GT2">
    <property type="family name" value="Glycosyltransferase Family 2"/>
</dbReference>